<comment type="subcellular location">
    <subcellularLocation>
        <location evidence="2">Membrane</location>
    </subcellularLocation>
</comment>
<evidence type="ECO:0000256" key="6">
    <source>
        <dbReference type="ARBA" id="ARBA00022692"/>
    </source>
</evidence>
<dbReference type="InterPro" id="IPR003594">
    <property type="entry name" value="HATPase_dom"/>
</dbReference>
<name>A0A250IBD3_9BACT</name>
<evidence type="ECO:0000256" key="1">
    <source>
        <dbReference type="ARBA" id="ARBA00000085"/>
    </source>
</evidence>
<dbReference type="RefSeq" id="WP_095977138.1">
    <property type="nucleotide sequence ID" value="NZ_CP022163.1"/>
</dbReference>
<dbReference type="InterPro" id="IPR003661">
    <property type="entry name" value="HisK_dim/P_dom"/>
</dbReference>
<dbReference type="CDD" id="cd00075">
    <property type="entry name" value="HATPase"/>
    <property type="match status" value="1"/>
</dbReference>
<dbReference type="InterPro" id="IPR050428">
    <property type="entry name" value="TCS_sensor_his_kinase"/>
</dbReference>
<dbReference type="InterPro" id="IPR005467">
    <property type="entry name" value="His_kinase_dom"/>
</dbReference>
<dbReference type="CDD" id="cd00082">
    <property type="entry name" value="HisKA"/>
    <property type="match status" value="1"/>
</dbReference>
<keyword evidence="13" id="KW-1185">Reference proteome</keyword>
<evidence type="ECO:0000313" key="13">
    <source>
        <dbReference type="Proteomes" id="UP000217289"/>
    </source>
</evidence>
<keyword evidence="9 10" id="KW-0472">Membrane</keyword>
<dbReference type="SMART" id="SM00387">
    <property type="entry name" value="HATPase_c"/>
    <property type="match status" value="1"/>
</dbReference>
<dbReference type="PROSITE" id="PS50109">
    <property type="entry name" value="HIS_KIN"/>
    <property type="match status" value="1"/>
</dbReference>
<dbReference type="Pfam" id="PF08521">
    <property type="entry name" value="2CSK_N"/>
    <property type="match status" value="1"/>
</dbReference>
<dbReference type="GO" id="GO:0000155">
    <property type="term" value="F:phosphorelay sensor kinase activity"/>
    <property type="evidence" value="ECO:0007669"/>
    <property type="project" value="InterPro"/>
</dbReference>
<dbReference type="EC" id="2.7.13.3" evidence="3"/>
<evidence type="ECO:0000256" key="3">
    <source>
        <dbReference type="ARBA" id="ARBA00012438"/>
    </source>
</evidence>
<dbReference type="AlphaFoldDB" id="A0A250IBD3"/>
<comment type="catalytic activity">
    <reaction evidence="1">
        <text>ATP + protein L-histidine = ADP + protein N-phospho-L-histidine.</text>
        <dbReference type="EC" id="2.7.13.3"/>
    </reaction>
</comment>
<keyword evidence="4" id="KW-0597">Phosphoprotein</keyword>
<evidence type="ECO:0000259" key="11">
    <source>
        <dbReference type="PROSITE" id="PS50109"/>
    </source>
</evidence>
<dbReference type="SUPFAM" id="SSF47384">
    <property type="entry name" value="Homodimeric domain of signal transducing histidine kinase"/>
    <property type="match status" value="1"/>
</dbReference>
<dbReference type="Pfam" id="PF00512">
    <property type="entry name" value="HisKA"/>
    <property type="match status" value="1"/>
</dbReference>
<keyword evidence="8 10" id="KW-1133">Transmembrane helix</keyword>
<dbReference type="Proteomes" id="UP000217289">
    <property type="component" value="Chromosome"/>
</dbReference>
<feature type="transmembrane region" description="Helical" evidence="10">
    <location>
        <begin position="14"/>
        <end position="37"/>
    </location>
</feature>
<dbReference type="InterPro" id="IPR004358">
    <property type="entry name" value="Sig_transdc_His_kin-like_C"/>
</dbReference>
<evidence type="ECO:0000256" key="10">
    <source>
        <dbReference type="SAM" id="Phobius"/>
    </source>
</evidence>
<dbReference type="Gene3D" id="1.10.287.130">
    <property type="match status" value="1"/>
</dbReference>
<evidence type="ECO:0000256" key="5">
    <source>
        <dbReference type="ARBA" id="ARBA00022679"/>
    </source>
</evidence>
<protein>
    <recommendedName>
        <fullName evidence="3">histidine kinase</fullName>
        <ecNumber evidence="3">2.7.13.3</ecNumber>
    </recommendedName>
</protein>
<dbReference type="SMART" id="SM00388">
    <property type="entry name" value="HisKA"/>
    <property type="match status" value="1"/>
</dbReference>
<proteinExistence type="predicted"/>
<keyword evidence="5" id="KW-0808">Transferase</keyword>
<dbReference type="InterPro" id="IPR036097">
    <property type="entry name" value="HisK_dim/P_sf"/>
</dbReference>
<reference evidence="12 13" key="1">
    <citation type="submission" date="2017-06" db="EMBL/GenBank/DDBJ databases">
        <authorList>
            <person name="Kim H.J."/>
            <person name="Triplett B.A."/>
        </authorList>
    </citation>
    <scope>NUCLEOTIDE SEQUENCE [LARGE SCALE GENOMIC DNA]</scope>
    <source>
        <strain evidence="12 13">DSM 14713</strain>
    </source>
</reference>
<dbReference type="PANTHER" id="PTHR45436:SF1">
    <property type="entry name" value="SENSOR PROTEIN QSEC"/>
    <property type="match status" value="1"/>
</dbReference>
<sequence>MKTSGAANSLTTRLVVALAGPLVALALVLGLGGAWLIHGVVERSGDRVLAGSVGAIAETLALEDDELTLDLPPAAFGMLENPEHDNVYYAIRHQGRLVTGYPDLPFPSAMPPRDTVAFRYAEHRGQEVRVAAVSRRIPRLKGAVVVQVAETLQARRALRARMVLGLVVLEAVLILGAALTARPALRWGLRPLASTRAKVEAKARAAPVELTPLPLVFVPPEIRSFVEAVNALLSRLSESTERMRRFTGDASHQMRTPLAVLRTHLALAMREDVSAEERSTALGEVVGATQSLERLLTQLLALARAEERGTLPVLQRVDLNAVAAQVTADFVPQALRADVEVHFEGHEPGLPIRADPVLVREVTGNLLDNAIRYHRRGGQVTVRVAHRDGDCWLEVEDNGPGIPKEQRERVFQRFHRLPRDQAQSGSGLGLSIVRSLANHMDAEVVLRDGQGGVGLTAAVRFQPWRERSEGVQPEGVG</sequence>
<keyword evidence="7" id="KW-0418">Kinase</keyword>
<dbReference type="Pfam" id="PF02518">
    <property type="entry name" value="HATPase_c"/>
    <property type="match status" value="1"/>
</dbReference>
<evidence type="ECO:0000256" key="9">
    <source>
        <dbReference type="ARBA" id="ARBA00023136"/>
    </source>
</evidence>
<evidence type="ECO:0000256" key="4">
    <source>
        <dbReference type="ARBA" id="ARBA00022553"/>
    </source>
</evidence>
<dbReference type="GO" id="GO:0005886">
    <property type="term" value="C:plasma membrane"/>
    <property type="evidence" value="ECO:0007669"/>
    <property type="project" value="TreeGrafter"/>
</dbReference>
<dbReference type="PANTHER" id="PTHR45436">
    <property type="entry name" value="SENSOR HISTIDINE KINASE YKOH"/>
    <property type="match status" value="1"/>
</dbReference>
<feature type="domain" description="Histidine kinase" evidence="11">
    <location>
        <begin position="249"/>
        <end position="465"/>
    </location>
</feature>
<evidence type="ECO:0000256" key="8">
    <source>
        <dbReference type="ARBA" id="ARBA00022989"/>
    </source>
</evidence>
<dbReference type="InterPro" id="IPR013727">
    <property type="entry name" value="2CSK_N"/>
</dbReference>
<keyword evidence="6 10" id="KW-0812">Transmembrane</keyword>
<dbReference type="PRINTS" id="PR00344">
    <property type="entry name" value="BCTRLSENSOR"/>
</dbReference>
<dbReference type="EMBL" id="CP022163">
    <property type="protein sequence ID" value="ATB28461.1"/>
    <property type="molecule type" value="Genomic_DNA"/>
</dbReference>
<dbReference type="InterPro" id="IPR036890">
    <property type="entry name" value="HATPase_C_sf"/>
</dbReference>
<dbReference type="Gene3D" id="3.30.565.10">
    <property type="entry name" value="Histidine kinase-like ATPase, C-terminal domain"/>
    <property type="match status" value="1"/>
</dbReference>
<feature type="transmembrane region" description="Helical" evidence="10">
    <location>
        <begin position="162"/>
        <end position="181"/>
    </location>
</feature>
<accession>A0A250IBD3</accession>
<evidence type="ECO:0000256" key="7">
    <source>
        <dbReference type="ARBA" id="ARBA00022777"/>
    </source>
</evidence>
<dbReference type="OrthoDB" id="9813151at2"/>
<dbReference type="SUPFAM" id="SSF55874">
    <property type="entry name" value="ATPase domain of HSP90 chaperone/DNA topoisomerase II/histidine kinase"/>
    <property type="match status" value="1"/>
</dbReference>
<dbReference type="KEGG" id="mbd:MEBOL_001908"/>
<gene>
    <name evidence="12" type="ORF">MEBOL_001908</name>
</gene>
<evidence type="ECO:0000313" key="12">
    <source>
        <dbReference type="EMBL" id="ATB28461.1"/>
    </source>
</evidence>
<organism evidence="12 13">
    <name type="scientific">Melittangium boletus DSM 14713</name>
    <dbReference type="NCBI Taxonomy" id="1294270"/>
    <lineage>
        <taxon>Bacteria</taxon>
        <taxon>Pseudomonadati</taxon>
        <taxon>Myxococcota</taxon>
        <taxon>Myxococcia</taxon>
        <taxon>Myxococcales</taxon>
        <taxon>Cystobacterineae</taxon>
        <taxon>Archangiaceae</taxon>
        <taxon>Melittangium</taxon>
    </lineage>
</organism>
<evidence type="ECO:0000256" key="2">
    <source>
        <dbReference type="ARBA" id="ARBA00004370"/>
    </source>
</evidence>